<evidence type="ECO:0000256" key="1">
    <source>
        <dbReference type="ARBA" id="ARBA00004571"/>
    </source>
</evidence>
<evidence type="ECO:0000259" key="7">
    <source>
        <dbReference type="Pfam" id="PF13505"/>
    </source>
</evidence>
<name>A0A848GXB6_9BURK</name>
<dbReference type="RefSeq" id="WP_169417524.1">
    <property type="nucleotide sequence ID" value="NZ_JABBFX010000001.1"/>
</dbReference>
<sequence length="172" mass="17834">MKAIAIAAAAASLLLGAAAHAQQAPATSPLYGELGYSWTQIHGNGIKATPGAVRGILGYELHPNLAVEGMVEGGTGHDTDNGVSAKLNSSYGLFVKPKYDFGNTEVFGRVGWAHTNVNLSTTGDVSSSDFAYGAGVKYNVTPRVNVGLDYTRLADKNGVKVDGVTLGVGYKF</sequence>
<keyword evidence="2" id="KW-1134">Transmembrane beta strand</keyword>
<keyword evidence="4 6" id="KW-0732">Signal</keyword>
<dbReference type="GO" id="GO:0009279">
    <property type="term" value="C:cell outer membrane"/>
    <property type="evidence" value="ECO:0007669"/>
    <property type="project" value="UniProtKB-SubCell"/>
</dbReference>
<dbReference type="EMBL" id="JABBFX010000001">
    <property type="protein sequence ID" value="NML43306.1"/>
    <property type="molecule type" value="Genomic_DNA"/>
</dbReference>
<organism evidence="8 9">
    <name type="scientific">Ramlibacter agri</name>
    <dbReference type="NCBI Taxonomy" id="2728837"/>
    <lineage>
        <taxon>Bacteria</taxon>
        <taxon>Pseudomonadati</taxon>
        <taxon>Pseudomonadota</taxon>
        <taxon>Betaproteobacteria</taxon>
        <taxon>Burkholderiales</taxon>
        <taxon>Comamonadaceae</taxon>
        <taxon>Ramlibacter</taxon>
    </lineage>
</organism>
<evidence type="ECO:0000256" key="3">
    <source>
        <dbReference type="ARBA" id="ARBA00022692"/>
    </source>
</evidence>
<evidence type="ECO:0000256" key="6">
    <source>
        <dbReference type="SAM" id="SignalP"/>
    </source>
</evidence>
<dbReference type="AlphaFoldDB" id="A0A848GXB6"/>
<dbReference type="SUPFAM" id="SSF56925">
    <property type="entry name" value="OMPA-like"/>
    <property type="match status" value="1"/>
</dbReference>
<evidence type="ECO:0000256" key="4">
    <source>
        <dbReference type="ARBA" id="ARBA00022729"/>
    </source>
</evidence>
<proteinExistence type="predicted"/>
<dbReference type="InterPro" id="IPR006315">
    <property type="entry name" value="OM_autotransptr_brl_dom"/>
</dbReference>
<gene>
    <name evidence="8" type="ORF">HHL11_06055</name>
</gene>
<comment type="caution">
    <text evidence="8">The sequence shown here is derived from an EMBL/GenBank/DDBJ whole genome shotgun (WGS) entry which is preliminary data.</text>
</comment>
<dbReference type="PANTHER" id="PTHR35892:SF2">
    <property type="entry name" value="OUTER MEMBRANE PROTEIN PAGN"/>
    <property type="match status" value="1"/>
</dbReference>
<keyword evidence="9" id="KW-1185">Reference proteome</keyword>
<protein>
    <submittedName>
        <fullName evidence="8">Porin family protein</fullName>
    </submittedName>
</protein>
<dbReference type="NCBIfam" id="TIGR01414">
    <property type="entry name" value="autotrans_barl"/>
    <property type="match status" value="1"/>
</dbReference>
<dbReference type="InterPro" id="IPR027385">
    <property type="entry name" value="Beta-barrel_OMP"/>
</dbReference>
<evidence type="ECO:0000313" key="8">
    <source>
        <dbReference type="EMBL" id="NML43306.1"/>
    </source>
</evidence>
<keyword evidence="5" id="KW-0472">Membrane</keyword>
<evidence type="ECO:0000313" key="9">
    <source>
        <dbReference type="Proteomes" id="UP000541185"/>
    </source>
</evidence>
<dbReference type="InterPro" id="IPR011250">
    <property type="entry name" value="OMP/PagP_B-barrel"/>
</dbReference>
<dbReference type="InterPro" id="IPR051723">
    <property type="entry name" value="Bact_OM_Invasion-Related"/>
</dbReference>
<keyword evidence="3" id="KW-0812">Transmembrane</keyword>
<dbReference type="Pfam" id="PF13505">
    <property type="entry name" value="OMP_b-brl"/>
    <property type="match status" value="1"/>
</dbReference>
<feature type="chain" id="PRO_5032383693" evidence="6">
    <location>
        <begin position="22"/>
        <end position="172"/>
    </location>
</feature>
<dbReference type="PANTHER" id="PTHR35892">
    <property type="entry name" value="OUTER MEMBRANE PROTEIN PAGN-RELATED"/>
    <property type="match status" value="1"/>
</dbReference>
<feature type="signal peptide" evidence="6">
    <location>
        <begin position="1"/>
        <end position="21"/>
    </location>
</feature>
<evidence type="ECO:0000256" key="2">
    <source>
        <dbReference type="ARBA" id="ARBA00022452"/>
    </source>
</evidence>
<dbReference type="Gene3D" id="2.40.160.20">
    <property type="match status" value="1"/>
</dbReference>
<evidence type="ECO:0000256" key="5">
    <source>
        <dbReference type="ARBA" id="ARBA00023136"/>
    </source>
</evidence>
<dbReference type="Proteomes" id="UP000541185">
    <property type="component" value="Unassembled WGS sequence"/>
</dbReference>
<reference evidence="8 9" key="1">
    <citation type="submission" date="2020-04" db="EMBL/GenBank/DDBJ databases">
        <title>Ramlibacter sp. G-1-2-2 isolated from soil.</title>
        <authorList>
            <person name="Dahal R.H."/>
        </authorList>
    </citation>
    <scope>NUCLEOTIDE SEQUENCE [LARGE SCALE GENOMIC DNA]</scope>
    <source>
        <strain evidence="8 9">G-1-2-2</strain>
    </source>
</reference>
<accession>A0A848GXB6</accession>
<feature type="domain" description="Outer membrane protein beta-barrel" evidence="7">
    <location>
        <begin position="9"/>
        <end position="172"/>
    </location>
</feature>
<comment type="subcellular location">
    <subcellularLocation>
        <location evidence="1">Cell outer membrane</location>
        <topology evidence="1">Multi-pass membrane protein</topology>
    </subcellularLocation>
</comment>